<gene>
    <name evidence="2" type="ORF">S12H4_07362</name>
</gene>
<dbReference type="InterPro" id="IPR024633">
    <property type="entry name" value="DnaA_N_dom"/>
</dbReference>
<feature type="non-terminal residue" evidence="2">
    <location>
        <position position="82"/>
    </location>
</feature>
<protein>
    <recommendedName>
        <fullName evidence="1">DnaA N-terminal domain-containing protein</fullName>
    </recommendedName>
</protein>
<dbReference type="EMBL" id="BARW01002704">
    <property type="protein sequence ID" value="GAI59521.1"/>
    <property type="molecule type" value="Genomic_DNA"/>
</dbReference>
<reference evidence="2" key="1">
    <citation type="journal article" date="2014" name="Front. Microbiol.">
        <title>High frequency of phylogenetically diverse reductive dehalogenase-homologous genes in deep subseafloor sedimentary metagenomes.</title>
        <authorList>
            <person name="Kawai M."/>
            <person name="Futagami T."/>
            <person name="Toyoda A."/>
            <person name="Takaki Y."/>
            <person name="Nishi S."/>
            <person name="Hori S."/>
            <person name="Arai W."/>
            <person name="Tsubouchi T."/>
            <person name="Morono Y."/>
            <person name="Uchiyama I."/>
            <person name="Ito T."/>
            <person name="Fujiyama A."/>
            <person name="Inagaki F."/>
            <person name="Takami H."/>
        </authorList>
    </citation>
    <scope>NUCLEOTIDE SEQUENCE</scope>
    <source>
        <strain evidence="2">Expedition CK06-06</strain>
    </source>
</reference>
<comment type="caution">
    <text evidence="2">The sequence shown here is derived from an EMBL/GenBank/DDBJ whole genome shotgun (WGS) entry which is preliminary data.</text>
</comment>
<dbReference type="InterPro" id="IPR038454">
    <property type="entry name" value="DnaA_N_sf"/>
</dbReference>
<accession>X1QXJ7</accession>
<dbReference type="AlphaFoldDB" id="X1QXJ7"/>
<evidence type="ECO:0000259" key="1">
    <source>
        <dbReference type="Pfam" id="PF11638"/>
    </source>
</evidence>
<organism evidence="2">
    <name type="scientific">marine sediment metagenome</name>
    <dbReference type="NCBI Taxonomy" id="412755"/>
    <lineage>
        <taxon>unclassified sequences</taxon>
        <taxon>metagenomes</taxon>
        <taxon>ecological metagenomes</taxon>
    </lineage>
</organism>
<name>X1QXJ7_9ZZZZ</name>
<dbReference type="Gene3D" id="3.30.300.180">
    <property type="match status" value="1"/>
</dbReference>
<proteinExistence type="predicted"/>
<dbReference type="Pfam" id="PF11638">
    <property type="entry name" value="DnaA_N"/>
    <property type="match status" value="1"/>
</dbReference>
<evidence type="ECO:0000313" key="2">
    <source>
        <dbReference type="EMBL" id="GAI59521.1"/>
    </source>
</evidence>
<sequence length="82" mass="9375">MEARSAQEIWETALGELQIQVNKANYRTWLEKTVGLSYQGNQFVVGAPNTFVAEYLDKNQRSLIKKTLIGLTRRDIKVVFSV</sequence>
<feature type="domain" description="DnaA N-terminal" evidence="1">
    <location>
        <begin position="7"/>
        <end position="67"/>
    </location>
</feature>